<gene>
    <name evidence="2" type="ORF">GCM10011531_15630</name>
</gene>
<protein>
    <recommendedName>
        <fullName evidence="1">NodB homology domain-containing protein</fullName>
    </recommendedName>
</protein>
<dbReference type="SUPFAM" id="SSF88713">
    <property type="entry name" value="Glycoside hydrolase/deacetylase"/>
    <property type="match status" value="1"/>
</dbReference>
<dbReference type="InterPro" id="IPR002509">
    <property type="entry name" value="NODB_dom"/>
</dbReference>
<organism evidence="2 3">
    <name type="scientific">Aquaticitalea lipolytica</name>
    <dbReference type="NCBI Taxonomy" id="1247562"/>
    <lineage>
        <taxon>Bacteria</taxon>
        <taxon>Pseudomonadati</taxon>
        <taxon>Bacteroidota</taxon>
        <taxon>Flavobacteriia</taxon>
        <taxon>Flavobacteriales</taxon>
        <taxon>Flavobacteriaceae</taxon>
        <taxon>Aquaticitalea</taxon>
    </lineage>
</organism>
<dbReference type="GO" id="GO:0016810">
    <property type="term" value="F:hydrolase activity, acting on carbon-nitrogen (but not peptide) bonds"/>
    <property type="evidence" value="ECO:0007669"/>
    <property type="project" value="InterPro"/>
</dbReference>
<dbReference type="RefSeq" id="WP_188605801.1">
    <property type="nucleotide sequence ID" value="NZ_BMIC01000002.1"/>
</dbReference>
<comment type="caution">
    <text evidence="2">The sequence shown here is derived from an EMBL/GenBank/DDBJ whole genome shotgun (WGS) entry which is preliminary data.</text>
</comment>
<proteinExistence type="predicted"/>
<evidence type="ECO:0000259" key="1">
    <source>
        <dbReference type="Pfam" id="PF01522"/>
    </source>
</evidence>
<reference evidence="2 3" key="1">
    <citation type="journal article" date="2014" name="Int. J. Syst. Evol. Microbiol.">
        <title>Complete genome sequence of Corynebacterium casei LMG S-19264T (=DSM 44701T), isolated from a smear-ripened cheese.</title>
        <authorList>
            <consortium name="US DOE Joint Genome Institute (JGI-PGF)"/>
            <person name="Walter F."/>
            <person name="Albersmeier A."/>
            <person name="Kalinowski J."/>
            <person name="Ruckert C."/>
        </authorList>
    </citation>
    <scope>NUCLEOTIDE SEQUENCE [LARGE SCALE GENOMIC DNA]</scope>
    <source>
        <strain evidence="2 3">CGMCC 1.15295</strain>
    </source>
</reference>
<evidence type="ECO:0000313" key="3">
    <source>
        <dbReference type="Proteomes" id="UP000598120"/>
    </source>
</evidence>
<keyword evidence="3" id="KW-1185">Reference proteome</keyword>
<dbReference type="Proteomes" id="UP000598120">
    <property type="component" value="Unassembled WGS sequence"/>
</dbReference>
<dbReference type="GO" id="GO:0005975">
    <property type="term" value="P:carbohydrate metabolic process"/>
    <property type="evidence" value="ECO:0007669"/>
    <property type="project" value="InterPro"/>
</dbReference>
<dbReference type="CDD" id="cd10929">
    <property type="entry name" value="CE4_u5"/>
    <property type="match status" value="1"/>
</dbReference>
<dbReference type="AlphaFoldDB" id="A0A8J2TQ01"/>
<dbReference type="Pfam" id="PF01522">
    <property type="entry name" value="Polysacc_deac_1"/>
    <property type="match status" value="1"/>
</dbReference>
<dbReference type="EMBL" id="BMIC01000002">
    <property type="protein sequence ID" value="GFZ85338.1"/>
    <property type="molecule type" value="Genomic_DNA"/>
</dbReference>
<sequence length="336" mass="39435">MINDGHLVISLDFELHWGVFDVRTVESYKNNLLQVRPVITRMIGLADAYDVKLTFSTVGFLFAENKEELKKYLPKNKPTYKNQKLSPYPLLDSIADTENEDPFHYAKSVINEIKQNGNHEIGTHTFSHYYCHGLGQTVEQFEDDLNSAIAIAKEMDITLESIVFPRNMINSDDPIDKPYIDVCYKKGIKSFRGKKKAYMYNVHSTKFYHSWYIFKLLRITDAYLNVSGINTYRVEKFYKKNKILNLPASILLRNYSSLLSFLEPLKIKRIKRGMKYAARHNEMFHIWFHPHNFGTHTDKNFKNLEMIFKHYKELNKKYGFKSETMTGLTNKITAKH</sequence>
<feature type="domain" description="NodB homology" evidence="1">
    <location>
        <begin position="41"/>
        <end position="151"/>
    </location>
</feature>
<dbReference type="Gene3D" id="3.20.20.370">
    <property type="entry name" value="Glycoside hydrolase/deacetylase"/>
    <property type="match status" value="1"/>
</dbReference>
<dbReference type="InterPro" id="IPR011330">
    <property type="entry name" value="Glyco_hydro/deAcase_b/a-brl"/>
</dbReference>
<evidence type="ECO:0000313" key="2">
    <source>
        <dbReference type="EMBL" id="GFZ85338.1"/>
    </source>
</evidence>
<accession>A0A8J2TQ01</accession>
<name>A0A8J2TQ01_9FLAO</name>